<keyword evidence="7" id="KW-1185">Reference proteome</keyword>
<dbReference type="Gene3D" id="2.60.40.1970">
    <property type="entry name" value="YEATS domain"/>
    <property type="match status" value="1"/>
</dbReference>
<evidence type="ECO:0000313" key="7">
    <source>
        <dbReference type="Proteomes" id="UP001527925"/>
    </source>
</evidence>
<evidence type="ECO:0000256" key="3">
    <source>
        <dbReference type="RuleBase" id="RU367117"/>
    </source>
</evidence>
<evidence type="ECO:0000256" key="4">
    <source>
        <dbReference type="SAM" id="MobiDB-lite"/>
    </source>
</evidence>
<keyword evidence="3" id="KW-0963">Cytoplasm</keyword>
<keyword evidence="3" id="KW-0010">Activator</keyword>
<proteinExistence type="inferred from homology"/>
<feature type="region of interest" description="Disordered" evidence="4">
    <location>
        <begin position="212"/>
        <end position="240"/>
    </location>
</feature>
<evidence type="ECO:0000259" key="5">
    <source>
        <dbReference type="PROSITE" id="PS51037"/>
    </source>
</evidence>
<comment type="caution">
    <text evidence="6">The sequence shown here is derived from an EMBL/GenBank/DDBJ whole genome shotgun (WGS) entry which is preliminary data.</text>
</comment>
<comment type="subunit">
    <text evidence="3">Component of the SWR1 chromatin-remodeling complex and of the NuA4 histone acetyltransferase complex.</text>
</comment>
<dbReference type="InterPro" id="IPR055129">
    <property type="entry name" value="YEATS_dom"/>
</dbReference>
<comment type="similarity">
    <text evidence="3">Belongs to the YAF9 family.</text>
</comment>
<keyword evidence="3" id="KW-0234">DNA repair</keyword>
<dbReference type="Pfam" id="PF03366">
    <property type="entry name" value="YEATS"/>
    <property type="match status" value="1"/>
</dbReference>
<accession>A0ABR4NGN5</accession>
<organism evidence="6 7">
    <name type="scientific">Polyrhizophydium stewartii</name>
    <dbReference type="NCBI Taxonomy" id="2732419"/>
    <lineage>
        <taxon>Eukaryota</taxon>
        <taxon>Fungi</taxon>
        <taxon>Fungi incertae sedis</taxon>
        <taxon>Chytridiomycota</taxon>
        <taxon>Chytridiomycota incertae sedis</taxon>
        <taxon>Chytridiomycetes</taxon>
        <taxon>Rhizophydiales</taxon>
        <taxon>Rhizophydiales incertae sedis</taxon>
        <taxon>Polyrhizophydium</taxon>
    </lineage>
</organism>
<feature type="domain" description="YEATS" evidence="5">
    <location>
        <begin position="41"/>
        <end position="179"/>
    </location>
</feature>
<feature type="compositionally biased region" description="Low complexity" evidence="4">
    <location>
        <begin position="216"/>
        <end position="226"/>
    </location>
</feature>
<sequence length="409" mass="44443">MLQTRETTKGRSPDAVVKHIRIQTASQRTHRLAHLGAAAPSDRASAHSPAWCLGRTVPATAAAHAPPASSPGFLHKWIVSVLSASPASPNHLPFIDRVVFFLHETFANPVRTVSSPPFEISEEGWGGFVMNIELHFKGNAFPPHTLQHDFHLDMPQYSAIERLVFPSPPPAFLALLNETIPPWRSQARHTSGRLRNDGRESITAQQSELWMHTRSESANSASSKLSTPTRPPHTGHKSMPISLLATPSHAAQQHLAEQQLAASLFGSPMLLSLATPACGSSASSASQSSDASTADQQGAIATSLWMRDKADQYTSPESETDSQGSVCLDQPSVRDSLVQSLHALDKSSMIEVGRLVKLASLSNPSIYVRELRGETELFEFDLDTLDRPLLQAIYNIVHGLRHSSPLDAI</sequence>
<comment type="function">
    <text evidence="3">Component of the SWR1 complex which mediates the ATP-dependent exchange of histone H2A for an H2A variant leading to transcriptional regulation of selected genes by chromatin remodeling. Component of the NuA4 histone acetyltransferase complex which is involved in transcriptional activation of selected genes principally by acetylation of nucleosomal histones H4 and H2A. The NuA4 complex is also involved in DNA repair. Yaf9 may also be required for viability in conditions in which the structural integrity of the spindle is compromised.</text>
</comment>
<keyword evidence="3" id="KW-0156">Chromatin regulator</keyword>
<comment type="subcellular location">
    <subcellularLocation>
        <location evidence="3">Nucleus</location>
    </subcellularLocation>
    <subcellularLocation>
        <location evidence="3">Cytoplasm</location>
    </subcellularLocation>
</comment>
<dbReference type="PANTHER" id="PTHR23195">
    <property type="entry name" value="YEATS DOMAIN"/>
    <property type="match status" value="1"/>
</dbReference>
<keyword evidence="3" id="KW-0804">Transcription</keyword>
<evidence type="ECO:0000313" key="6">
    <source>
        <dbReference type="EMBL" id="KAL2918634.1"/>
    </source>
</evidence>
<dbReference type="InterPro" id="IPR005033">
    <property type="entry name" value="YEATS"/>
</dbReference>
<gene>
    <name evidence="6" type="primary">MLLT3</name>
    <name evidence="3" type="synonym">YAF9</name>
    <name evidence="6" type="ORF">HK105_202035</name>
</gene>
<feature type="region of interest" description="Disordered" evidence="4">
    <location>
        <begin position="276"/>
        <end position="297"/>
    </location>
</feature>
<protein>
    <recommendedName>
        <fullName evidence="3">Protein AF-9 homolog</fullName>
    </recommendedName>
</protein>
<reference evidence="6 7" key="1">
    <citation type="submission" date="2023-09" db="EMBL/GenBank/DDBJ databases">
        <title>Pangenome analysis of Batrachochytrium dendrobatidis and related Chytrids.</title>
        <authorList>
            <person name="Yacoub M.N."/>
            <person name="Stajich J.E."/>
            <person name="James T.Y."/>
        </authorList>
    </citation>
    <scope>NUCLEOTIDE SEQUENCE [LARGE SCALE GENOMIC DNA]</scope>
    <source>
        <strain evidence="6 7">JEL0888</strain>
    </source>
</reference>
<evidence type="ECO:0000256" key="2">
    <source>
        <dbReference type="PROSITE-ProRule" id="PRU00376"/>
    </source>
</evidence>
<keyword evidence="3" id="KW-0227">DNA damage</keyword>
<dbReference type="EMBL" id="JADGIZ020000006">
    <property type="protein sequence ID" value="KAL2918634.1"/>
    <property type="molecule type" value="Genomic_DNA"/>
</dbReference>
<keyword evidence="3" id="KW-0175">Coiled coil</keyword>
<dbReference type="Proteomes" id="UP001527925">
    <property type="component" value="Unassembled WGS sequence"/>
</dbReference>
<name>A0ABR4NGN5_9FUNG</name>
<dbReference type="PROSITE" id="PS51037">
    <property type="entry name" value="YEATS"/>
    <property type="match status" value="1"/>
</dbReference>
<keyword evidence="1 2" id="KW-0539">Nucleus</keyword>
<dbReference type="InterPro" id="IPR038704">
    <property type="entry name" value="YEAST_sf"/>
</dbReference>
<evidence type="ECO:0000256" key="1">
    <source>
        <dbReference type="ARBA" id="ARBA00023242"/>
    </source>
</evidence>
<comment type="domain">
    <text evidence="3">The coiled-coil domain is required for assembly into the NuA4 complex.</text>
</comment>
<keyword evidence="3" id="KW-0805">Transcription regulation</keyword>